<accession>A0ABN9QPP8</accession>
<keyword evidence="1" id="KW-0812">Transmembrane</keyword>
<keyword evidence="1" id="KW-0472">Membrane</keyword>
<evidence type="ECO:0000256" key="1">
    <source>
        <dbReference type="SAM" id="Phobius"/>
    </source>
</evidence>
<keyword evidence="1" id="KW-1133">Transmembrane helix</keyword>
<comment type="caution">
    <text evidence="2">The sequence shown here is derived from an EMBL/GenBank/DDBJ whole genome shotgun (WGS) entry which is preliminary data.</text>
</comment>
<sequence length="357" mass="37889">MVGSGSCAAKCCSPKARMGCGAWNILTSTFVLIYACMEQSRYKPFFTPIECTIPLPSADGTQLTNACENPNEYSITTKKEDSMTNTYIQAFSTTTSERYLFHIGHGAPSHDVVLQANGACDIVADVFLNLTAMQTPAFAGIIGSLFLQGYSPMYTHTISTDEVCMTIMGLPLCSTATSDLWCGWLSGPCFVPGPNDSAPPAFNPTCVYTGMVCSPTEEEMLKWATPEYLGLAVIGQDPCPAHTGLPASLNCSVVSAPFIDTNMVQQPISGFVEVRLTEEARKAAKGAENVVTIFTSVVIAVSALVIVYSLVDVVCAFRAWKTVEVSGPPASIAASGLPTVLASNQDQDQKGARPVAV</sequence>
<protein>
    <submittedName>
        <fullName evidence="2">Uncharacterized protein</fullName>
    </submittedName>
</protein>
<name>A0ABN9QPP8_9DINO</name>
<keyword evidence="3" id="KW-1185">Reference proteome</keyword>
<gene>
    <name evidence="2" type="ORF">PCOR1329_LOCUS13824</name>
</gene>
<evidence type="ECO:0000313" key="2">
    <source>
        <dbReference type="EMBL" id="CAK0808153.1"/>
    </source>
</evidence>
<organism evidence="2 3">
    <name type="scientific">Prorocentrum cordatum</name>
    <dbReference type="NCBI Taxonomy" id="2364126"/>
    <lineage>
        <taxon>Eukaryota</taxon>
        <taxon>Sar</taxon>
        <taxon>Alveolata</taxon>
        <taxon>Dinophyceae</taxon>
        <taxon>Prorocentrales</taxon>
        <taxon>Prorocentraceae</taxon>
        <taxon>Prorocentrum</taxon>
    </lineage>
</organism>
<dbReference type="EMBL" id="CAUYUJ010004104">
    <property type="protein sequence ID" value="CAK0808153.1"/>
    <property type="molecule type" value="Genomic_DNA"/>
</dbReference>
<evidence type="ECO:0000313" key="3">
    <source>
        <dbReference type="Proteomes" id="UP001189429"/>
    </source>
</evidence>
<reference evidence="2" key="1">
    <citation type="submission" date="2023-10" db="EMBL/GenBank/DDBJ databases">
        <authorList>
            <person name="Chen Y."/>
            <person name="Shah S."/>
            <person name="Dougan E. K."/>
            <person name="Thang M."/>
            <person name="Chan C."/>
        </authorList>
    </citation>
    <scope>NUCLEOTIDE SEQUENCE [LARGE SCALE GENOMIC DNA]</scope>
</reference>
<proteinExistence type="predicted"/>
<feature type="transmembrane region" description="Helical" evidence="1">
    <location>
        <begin position="290"/>
        <end position="311"/>
    </location>
</feature>
<dbReference type="Proteomes" id="UP001189429">
    <property type="component" value="Unassembled WGS sequence"/>
</dbReference>